<dbReference type="PRINTS" id="PR00411">
    <property type="entry name" value="PNDRDTASEI"/>
</dbReference>
<dbReference type="OMA" id="MSKHYDY"/>
<keyword evidence="11" id="KW-0547">Nucleotide-binding</keyword>
<evidence type="ECO:0000313" key="18">
    <source>
        <dbReference type="Proteomes" id="UP000001449"/>
    </source>
</evidence>
<dbReference type="PANTHER" id="PTHR42737:SF2">
    <property type="entry name" value="GLUTATHIONE REDUCTASE"/>
    <property type="match status" value="1"/>
</dbReference>
<dbReference type="eggNOG" id="KOG0405">
    <property type="taxonomic scope" value="Eukaryota"/>
</dbReference>
<comment type="catalytic activity">
    <reaction evidence="14">
        <text>2 glutathione + NADP(+) = glutathione disulfide + NADPH + H(+)</text>
        <dbReference type="Rhea" id="RHEA:11740"/>
        <dbReference type="ChEBI" id="CHEBI:15378"/>
        <dbReference type="ChEBI" id="CHEBI:57783"/>
        <dbReference type="ChEBI" id="CHEBI:57925"/>
        <dbReference type="ChEBI" id="CHEBI:58297"/>
        <dbReference type="ChEBI" id="CHEBI:58349"/>
        <dbReference type="EC" id="1.8.1.7"/>
    </reaction>
</comment>
<dbReference type="GO" id="GO:0045454">
    <property type="term" value="P:cell redox homeostasis"/>
    <property type="evidence" value="ECO:0000318"/>
    <property type="project" value="GO_Central"/>
</dbReference>
<gene>
    <name evidence="17" type="ORF">THAPSDRAFT_41979</name>
</gene>
<keyword evidence="8" id="KW-1015">Disulfide bond</keyword>
<keyword evidence="4 13" id="KW-0285">Flavoprotein</keyword>
<dbReference type="NCBIfam" id="TIGR01421">
    <property type="entry name" value="gluta_reduc_1"/>
    <property type="match status" value="1"/>
</dbReference>
<dbReference type="InterPro" id="IPR006322">
    <property type="entry name" value="Glutathione_Rdtase_euk/bac"/>
</dbReference>
<dbReference type="InterPro" id="IPR023753">
    <property type="entry name" value="FAD/NAD-binding_dom"/>
</dbReference>
<feature type="disulfide bond" description="Redox-active" evidence="12">
    <location>
        <begin position="99"/>
        <end position="104"/>
    </location>
</feature>
<evidence type="ECO:0000256" key="11">
    <source>
        <dbReference type="PIRSR" id="PIRSR000350-3"/>
    </source>
</evidence>
<dbReference type="GO" id="GO:0004362">
    <property type="term" value="F:glutathione-disulfide reductase (NADPH) activity"/>
    <property type="evidence" value="ECO:0000318"/>
    <property type="project" value="GO_Central"/>
</dbReference>
<keyword evidence="9 13" id="KW-0676">Redox-active center</keyword>
<evidence type="ECO:0000256" key="1">
    <source>
        <dbReference type="ARBA" id="ARBA00004496"/>
    </source>
</evidence>
<reference evidence="17 18" key="2">
    <citation type="journal article" date="2008" name="Nature">
        <title>The Phaeodactylum genome reveals the evolutionary history of diatom genomes.</title>
        <authorList>
            <person name="Bowler C."/>
            <person name="Allen A.E."/>
            <person name="Badger J.H."/>
            <person name="Grimwood J."/>
            <person name="Jabbari K."/>
            <person name="Kuo A."/>
            <person name="Maheswari U."/>
            <person name="Martens C."/>
            <person name="Maumus F."/>
            <person name="Otillar R.P."/>
            <person name="Rayko E."/>
            <person name="Salamov A."/>
            <person name="Vandepoele K."/>
            <person name="Beszteri B."/>
            <person name="Gruber A."/>
            <person name="Heijde M."/>
            <person name="Katinka M."/>
            <person name="Mock T."/>
            <person name="Valentin K."/>
            <person name="Verret F."/>
            <person name="Berges J.A."/>
            <person name="Brownlee C."/>
            <person name="Cadoret J.P."/>
            <person name="Chiovitti A."/>
            <person name="Choi C.J."/>
            <person name="Coesel S."/>
            <person name="De Martino A."/>
            <person name="Detter J.C."/>
            <person name="Durkin C."/>
            <person name="Falciatore A."/>
            <person name="Fournet J."/>
            <person name="Haruta M."/>
            <person name="Huysman M.J."/>
            <person name="Jenkins B.D."/>
            <person name="Jiroutova K."/>
            <person name="Jorgensen R.E."/>
            <person name="Joubert Y."/>
            <person name="Kaplan A."/>
            <person name="Kroger N."/>
            <person name="Kroth P.G."/>
            <person name="La Roche J."/>
            <person name="Lindquist E."/>
            <person name="Lommer M."/>
            <person name="Martin-Jezequel V."/>
            <person name="Lopez P.J."/>
            <person name="Lucas S."/>
            <person name="Mangogna M."/>
            <person name="McGinnis K."/>
            <person name="Medlin L.K."/>
            <person name="Montsant A."/>
            <person name="Oudot-Le Secq M.P."/>
            <person name="Napoli C."/>
            <person name="Obornik M."/>
            <person name="Parker M.S."/>
            <person name="Petit J.L."/>
            <person name="Porcel B.M."/>
            <person name="Poulsen N."/>
            <person name="Robison M."/>
            <person name="Rychlewski L."/>
            <person name="Rynearson T.A."/>
            <person name="Schmutz J."/>
            <person name="Shapiro H."/>
            <person name="Siaut M."/>
            <person name="Stanley M."/>
            <person name="Sussman M.R."/>
            <person name="Taylor A.R."/>
            <person name="Vardi A."/>
            <person name="von Dassow P."/>
            <person name="Vyverman W."/>
            <person name="Willis A."/>
            <person name="Wyrwicz L.S."/>
            <person name="Rokhsar D.S."/>
            <person name="Weissenbach J."/>
            <person name="Armbrust E.V."/>
            <person name="Green B.R."/>
            <person name="Van de Peer Y."/>
            <person name="Grigoriev I.V."/>
        </authorList>
    </citation>
    <scope>NUCLEOTIDE SEQUENCE [LARGE SCALE GENOMIC DNA]</scope>
    <source>
        <strain evidence="17 18">CCMP1335</strain>
    </source>
</reference>
<dbReference type="FunFam" id="3.30.390.30:FF:000003">
    <property type="entry name" value="Glutathione reductase"/>
    <property type="match status" value="1"/>
</dbReference>
<feature type="binding site" evidence="11">
    <location>
        <begin position="246"/>
        <end position="253"/>
    </location>
    <ligand>
        <name>NAD(+)</name>
        <dbReference type="ChEBI" id="CHEBI:57540"/>
    </ligand>
</feature>
<evidence type="ECO:0000256" key="10">
    <source>
        <dbReference type="PIRSR" id="PIRSR000350-2"/>
    </source>
</evidence>
<dbReference type="AlphaFoldDB" id="B8LBU8"/>
<dbReference type="InterPro" id="IPR016156">
    <property type="entry name" value="FAD/NAD-linked_Rdtase_dimer_sf"/>
</dbReference>
<evidence type="ECO:0000313" key="17">
    <source>
        <dbReference type="EMBL" id="EED87245.1"/>
    </source>
</evidence>
<dbReference type="GO" id="GO:0006749">
    <property type="term" value="P:glutathione metabolic process"/>
    <property type="evidence" value="ECO:0000318"/>
    <property type="project" value="GO_Central"/>
</dbReference>
<dbReference type="InterPro" id="IPR046952">
    <property type="entry name" value="GSHR/TRXR-like"/>
</dbReference>
<feature type="domain" description="FAD/NAD(P)-binding" evidence="16">
    <location>
        <begin position="62"/>
        <end position="393"/>
    </location>
</feature>
<feature type="binding site" evidence="11">
    <location>
        <position position="378"/>
    </location>
    <ligand>
        <name>FAD</name>
        <dbReference type="ChEBI" id="CHEBI:57692"/>
    </ligand>
</feature>
<feature type="active site" description="Proton acceptor" evidence="10">
    <location>
        <position position="520"/>
    </location>
</feature>
<dbReference type="GO" id="GO:0050661">
    <property type="term" value="F:NADP binding"/>
    <property type="evidence" value="ECO:0007669"/>
    <property type="project" value="InterPro"/>
</dbReference>
<dbReference type="InterPro" id="IPR001100">
    <property type="entry name" value="Pyr_nuc-diS_OxRdtase"/>
</dbReference>
<keyword evidence="18" id="KW-1185">Reference proteome</keyword>
<evidence type="ECO:0000256" key="6">
    <source>
        <dbReference type="ARBA" id="ARBA00022857"/>
    </source>
</evidence>
<dbReference type="RefSeq" id="XP_002296549.1">
    <property type="nucleotide sequence ID" value="XM_002296513.1"/>
</dbReference>
<comment type="cofactor">
    <cofactor evidence="11">
        <name>FAD</name>
        <dbReference type="ChEBI" id="CHEBI:57692"/>
    </cofactor>
    <text evidence="11">Binds 1 FAD per subunit.</text>
</comment>
<proteinExistence type="inferred from homology"/>
<dbReference type="GeneID" id="7443289"/>
<name>B8LBU8_THAPS</name>
<evidence type="ECO:0000256" key="3">
    <source>
        <dbReference type="ARBA" id="ARBA00022490"/>
    </source>
</evidence>
<dbReference type="PaxDb" id="35128-Thaps41979"/>
<evidence type="ECO:0000256" key="14">
    <source>
        <dbReference type="RuleBase" id="RU365016"/>
    </source>
</evidence>
<organism evidence="17 18">
    <name type="scientific">Thalassiosira pseudonana</name>
    <name type="common">Marine diatom</name>
    <name type="synonym">Cyclotella nana</name>
    <dbReference type="NCBI Taxonomy" id="35128"/>
    <lineage>
        <taxon>Eukaryota</taxon>
        <taxon>Sar</taxon>
        <taxon>Stramenopiles</taxon>
        <taxon>Ochrophyta</taxon>
        <taxon>Bacillariophyta</taxon>
        <taxon>Coscinodiscophyceae</taxon>
        <taxon>Thalassiosirophycidae</taxon>
        <taxon>Thalassiosirales</taxon>
        <taxon>Thalassiosiraceae</taxon>
        <taxon>Thalassiosira</taxon>
    </lineage>
</organism>
<dbReference type="GO" id="GO:0005739">
    <property type="term" value="C:mitochondrion"/>
    <property type="evidence" value="ECO:0000318"/>
    <property type="project" value="GO_Central"/>
</dbReference>
<keyword evidence="5 11" id="KW-0274">FAD</keyword>
<keyword evidence="3 14" id="KW-0963">Cytoplasm</keyword>
<dbReference type="NCBIfam" id="NF004776">
    <property type="entry name" value="PRK06116.1"/>
    <property type="match status" value="1"/>
</dbReference>
<dbReference type="PROSITE" id="PS00076">
    <property type="entry name" value="PYRIDINE_REDOX_1"/>
    <property type="match status" value="1"/>
</dbReference>
<evidence type="ECO:0000256" key="4">
    <source>
        <dbReference type="ARBA" id="ARBA00022630"/>
    </source>
</evidence>
<dbReference type="STRING" id="35128.B8LBU8"/>
<feature type="binding site" evidence="11">
    <location>
        <position position="337"/>
    </location>
    <ligand>
        <name>NAD(+)</name>
        <dbReference type="ChEBI" id="CHEBI:57540"/>
    </ligand>
</feature>
<evidence type="ECO:0000256" key="8">
    <source>
        <dbReference type="ARBA" id="ARBA00023157"/>
    </source>
</evidence>
<dbReference type="FunFam" id="3.50.50.60:FF:000141">
    <property type="entry name" value="Glutathione reductase"/>
    <property type="match status" value="1"/>
</dbReference>
<evidence type="ECO:0000256" key="12">
    <source>
        <dbReference type="PIRSR" id="PIRSR000350-4"/>
    </source>
</evidence>
<evidence type="ECO:0000259" key="15">
    <source>
        <dbReference type="Pfam" id="PF02852"/>
    </source>
</evidence>
<evidence type="ECO:0000256" key="9">
    <source>
        <dbReference type="ARBA" id="ARBA00023284"/>
    </source>
</evidence>
<keyword evidence="6 14" id="KW-0521">NADP</keyword>
<comment type="subcellular location">
    <subcellularLocation>
        <location evidence="1 14">Cytoplasm</location>
    </subcellularLocation>
</comment>
<reference evidence="17 18" key="1">
    <citation type="journal article" date="2004" name="Science">
        <title>The genome of the diatom Thalassiosira pseudonana: ecology, evolution, and metabolism.</title>
        <authorList>
            <person name="Armbrust E.V."/>
            <person name="Berges J.A."/>
            <person name="Bowler C."/>
            <person name="Green B.R."/>
            <person name="Martinez D."/>
            <person name="Putnam N.H."/>
            <person name="Zhou S."/>
            <person name="Allen A.E."/>
            <person name="Apt K.E."/>
            <person name="Bechner M."/>
            <person name="Brzezinski M.A."/>
            <person name="Chaal B.K."/>
            <person name="Chiovitti A."/>
            <person name="Davis A.K."/>
            <person name="Demarest M.S."/>
            <person name="Detter J.C."/>
            <person name="Glavina T."/>
            <person name="Goodstein D."/>
            <person name="Hadi M.Z."/>
            <person name="Hellsten U."/>
            <person name="Hildebrand M."/>
            <person name="Jenkins B.D."/>
            <person name="Jurka J."/>
            <person name="Kapitonov V.V."/>
            <person name="Kroger N."/>
            <person name="Lau W.W."/>
            <person name="Lane T.W."/>
            <person name="Larimer F.W."/>
            <person name="Lippmeier J.C."/>
            <person name="Lucas S."/>
            <person name="Medina M."/>
            <person name="Montsant A."/>
            <person name="Obornik M."/>
            <person name="Parker M.S."/>
            <person name="Palenik B."/>
            <person name="Pazour G.J."/>
            <person name="Richardson P.M."/>
            <person name="Rynearson T.A."/>
            <person name="Saito M.A."/>
            <person name="Schwartz D.C."/>
            <person name="Thamatrakoln K."/>
            <person name="Valentin K."/>
            <person name="Vardi A."/>
            <person name="Wilkerson F.P."/>
            <person name="Rokhsar D.S."/>
        </authorList>
    </citation>
    <scope>NUCLEOTIDE SEQUENCE [LARGE SCALE GENOMIC DNA]</scope>
    <source>
        <strain evidence="17 18">CCMP1335</strain>
    </source>
</reference>
<dbReference type="Gene3D" id="3.30.390.30">
    <property type="match status" value="1"/>
</dbReference>
<dbReference type="SUPFAM" id="SSF55424">
    <property type="entry name" value="FAD/NAD-linked reductases, dimerisation (C-terminal) domain"/>
    <property type="match status" value="1"/>
</dbReference>
<dbReference type="Pfam" id="PF07992">
    <property type="entry name" value="Pyr_redox_2"/>
    <property type="match status" value="1"/>
</dbReference>
<keyword evidence="11" id="KW-0520">NAD</keyword>
<dbReference type="EMBL" id="DS999415">
    <property type="protein sequence ID" value="EED87245.1"/>
    <property type="molecule type" value="Genomic_DNA"/>
</dbReference>
<sequence>MHHHHQRHDYSTAAYVSLSGRMDDLQRIRPAFLRGGASFTNATSRSSTTTADDDSTNKEYDFDLLVIGAGSGGIASARRAASYGARVGVVEVGALGGTCVNVGCVPKKIMYNAATISETLHDMHHYGFSGYDSGAISFDWGYIKRSRDVYIQRLNGIYDCNMINSNVTRLIGMASLTKSESGGVDVMVSRTSNKPSERYRAKHILLATGGYPTMPSGTDGSVSKYAISSDGFFELDTLPRKAVVVGAGYIAVELAGILQALGSETSLVVRKNSALRQFDEMLSKTLEEEMERQGIDIYRNTEGVSHISLNEANGTKTVVLNNGEVIDNVDVVILAAGRSPSVEKLNLEETGVVQKKGGYVAVNEYSETNVPGLYAVGDVCGNVELTPMAIAAGRRLADRLFGSPSFHNAKVSYDNVPTVIFSHPPIGTIGLTEEQAIQKYGDDNVKVYRSTFSNLQYGIWKVDASEKPKTSMKLVCAGINELVVGLHVIGMGADEMLQGFGIAMKMGATKSDFDSTIAIHPTASEEFVTMFPWGMGPQETGAKVSPLNGAASPEPLLK</sequence>
<dbReference type="Pfam" id="PF02852">
    <property type="entry name" value="Pyr_redox_dim"/>
    <property type="match status" value="1"/>
</dbReference>
<evidence type="ECO:0000256" key="5">
    <source>
        <dbReference type="ARBA" id="ARBA00022827"/>
    </source>
</evidence>
<dbReference type="GO" id="GO:0005829">
    <property type="term" value="C:cytosol"/>
    <property type="evidence" value="ECO:0000318"/>
    <property type="project" value="GO_Central"/>
</dbReference>
<dbReference type="GO" id="GO:0050660">
    <property type="term" value="F:flavin adenine dinucleotide binding"/>
    <property type="evidence" value="ECO:0000318"/>
    <property type="project" value="GO_Central"/>
</dbReference>
<dbReference type="InterPro" id="IPR012999">
    <property type="entry name" value="Pyr_OxRdtase_I_AS"/>
</dbReference>
<dbReference type="InterPro" id="IPR036188">
    <property type="entry name" value="FAD/NAD-bd_sf"/>
</dbReference>
<evidence type="ECO:0000256" key="2">
    <source>
        <dbReference type="ARBA" id="ARBA00007532"/>
    </source>
</evidence>
<protein>
    <recommendedName>
        <fullName evidence="14">Glutathione reductase</fullName>
        <ecNumber evidence="14">1.8.1.7</ecNumber>
    </recommendedName>
</protein>
<dbReference type="KEGG" id="tps:THAPSDRAFT_41979"/>
<evidence type="ECO:0000259" key="16">
    <source>
        <dbReference type="Pfam" id="PF07992"/>
    </source>
</evidence>
<dbReference type="InterPro" id="IPR004099">
    <property type="entry name" value="Pyr_nucl-diS_OxRdtase_dimer"/>
</dbReference>
<dbReference type="HOGENOM" id="CLU_016755_2_2_1"/>
<accession>B8LBU8</accession>
<dbReference type="PRINTS" id="PR00368">
    <property type="entry name" value="FADPNR"/>
</dbReference>
<comment type="function">
    <text evidence="14">Catalyzes the reduction of glutathione disulfide (GSSG) to reduced glutathione (GSH). Constitutes the major mechanism to maintain a high GSH:GSSG ratio in the cytosol.</text>
</comment>
<dbReference type="PANTHER" id="PTHR42737">
    <property type="entry name" value="GLUTATHIONE REDUCTASE"/>
    <property type="match status" value="1"/>
</dbReference>
<feature type="domain" description="Pyridine nucleotide-disulphide oxidoreductase dimerisation" evidence="15">
    <location>
        <begin position="416"/>
        <end position="530"/>
    </location>
</feature>
<dbReference type="PIRSF" id="PIRSF000350">
    <property type="entry name" value="Mercury_reductase_MerA"/>
    <property type="match status" value="1"/>
</dbReference>
<dbReference type="InParanoid" id="B8LBU8"/>
<dbReference type="GO" id="GO:0034599">
    <property type="term" value="P:cellular response to oxidative stress"/>
    <property type="evidence" value="ECO:0000318"/>
    <property type="project" value="GO_Central"/>
</dbReference>
<evidence type="ECO:0000256" key="13">
    <source>
        <dbReference type="RuleBase" id="RU003691"/>
    </source>
</evidence>
<dbReference type="SUPFAM" id="SSF51905">
    <property type="entry name" value="FAD/NAD(P)-binding domain"/>
    <property type="match status" value="1"/>
</dbReference>
<feature type="binding site" evidence="11">
    <location>
        <position position="108"/>
    </location>
    <ligand>
        <name>FAD</name>
        <dbReference type="ChEBI" id="CHEBI:57692"/>
    </ligand>
</feature>
<evidence type="ECO:0000256" key="7">
    <source>
        <dbReference type="ARBA" id="ARBA00023002"/>
    </source>
</evidence>
<keyword evidence="7 13" id="KW-0560">Oxidoreductase</keyword>
<dbReference type="Gene3D" id="3.50.50.60">
    <property type="entry name" value="FAD/NAD(P)-binding domain"/>
    <property type="match status" value="2"/>
</dbReference>
<dbReference type="Proteomes" id="UP000001449">
    <property type="component" value="Chromosome 11"/>
</dbReference>
<comment type="similarity">
    <text evidence="2 13">Belongs to the class-I pyridine nucleotide-disulfide oxidoreductase family.</text>
</comment>
<dbReference type="EC" id="1.8.1.7" evidence="14"/>